<reference evidence="8 9" key="1">
    <citation type="journal article" date="2016" name="Nat. Commun.">
        <title>Extremotolerant tardigrade genome and improved radiotolerance of human cultured cells by tardigrade-unique protein.</title>
        <authorList>
            <person name="Hashimoto T."/>
            <person name="Horikawa D.D."/>
            <person name="Saito Y."/>
            <person name="Kuwahara H."/>
            <person name="Kozuka-Hata H."/>
            <person name="Shin-I T."/>
            <person name="Minakuchi Y."/>
            <person name="Ohishi K."/>
            <person name="Motoyama A."/>
            <person name="Aizu T."/>
            <person name="Enomoto A."/>
            <person name="Kondo K."/>
            <person name="Tanaka S."/>
            <person name="Hara Y."/>
            <person name="Koshikawa S."/>
            <person name="Sagara H."/>
            <person name="Miura T."/>
            <person name="Yokobori S."/>
            <person name="Miyagawa K."/>
            <person name="Suzuki Y."/>
            <person name="Kubo T."/>
            <person name="Oyama M."/>
            <person name="Kohara Y."/>
            <person name="Fujiyama A."/>
            <person name="Arakawa K."/>
            <person name="Katayama T."/>
            <person name="Toyoda A."/>
            <person name="Kunieda T."/>
        </authorList>
    </citation>
    <scope>NUCLEOTIDE SEQUENCE [LARGE SCALE GENOMIC DNA]</scope>
    <source>
        <strain evidence="8 9">YOKOZUNA-1</strain>
    </source>
</reference>
<organism evidence="8 9">
    <name type="scientific">Ramazzottius varieornatus</name>
    <name type="common">Water bear</name>
    <name type="synonym">Tardigrade</name>
    <dbReference type="NCBI Taxonomy" id="947166"/>
    <lineage>
        <taxon>Eukaryota</taxon>
        <taxon>Metazoa</taxon>
        <taxon>Ecdysozoa</taxon>
        <taxon>Tardigrada</taxon>
        <taxon>Eutardigrada</taxon>
        <taxon>Parachela</taxon>
        <taxon>Hypsibioidea</taxon>
        <taxon>Ramazzottiidae</taxon>
        <taxon>Ramazzottius</taxon>
    </lineage>
</organism>
<proteinExistence type="inferred from homology"/>
<evidence type="ECO:0000256" key="5">
    <source>
        <dbReference type="ARBA" id="ARBA00023136"/>
    </source>
</evidence>
<feature type="transmembrane region" description="Helical" evidence="6">
    <location>
        <begin position="349"/>
        <end position="376"/>
    </location>
</feature>
<dbReference type="STRING" id="947166.A0A1D1W3Y6"/>
<comment type="subcellular location">
    <subcellularLocation>
        <location evidence="1">Membrane</location>
        <topology evidence="1">Multi-pass membrane protein</topology>
    </subcellularLocation>
</comment>
<name>A0A1D1W3Y6_RAMVA</name>
<dbReference type="OrthoDB" id="515887at2759"/>
<comment type="similarity">
    <text evidence="2">Belongs to the major facilitator superfamily. MFSD6 family.</text>
</comment>
<dbReference type="InterPro" id="IPR051717">
    <property type="entry name" value="MFS_MFSD6"/>
</dbReference>
<evidence type="ECO:0000256" key="6">
    <source>
        <dbReference type="SAM" id="Phobius"/>
    </source>
</evidence>
<evidence type="ECO:0000259" key="7">
    <source>
        <dbReference type="PROSITE" id="PS50850"/>
    </source>
</evidence>
<feature type="domain" description="Major facilitator superfamily (MFS) profile" evidence="7">
    <location>
        <begin position="350"/>
        <end position="586"/>
    </location>
</feature>
<dbReference type="Gene3D" id="1.20.1250.20">
    <property type="entry name" value="MFS general substrate transporter like domains"/>
    <property type="match status" value="3"/>
</dbReference>
<evidence type="ECO:0000313" key="8">
    <source>
        <dbReference type="EMBL" id="GAV06114.1"/>
    </source>
</evidence>
<keyword evidence="9" id="KW-1185">Reference proteome</keyword>
<dbReference type="PROSITE" id="PS50850">
    <property type="entry name" value="MFS"/>
    <property type="match status" value="1"/>
</dbReference>
<dbReference type="InterPro" id="IPR036259">
    <property type="entry name" value="MFS_trans_sf"/>
</dbReference>
<feature type="transmembrane region" description="Helical" evidence="6">
    <location>
        <begin position="446"/>
        <end position="465"/>
    </location>
</feature>
<dbReference type="SUPFAM" id="SSF103473">
    <property type="entry name" value="MFS general substrate transporter"/>
    <property type="match status" value="1"/>
</dbReference>
<dbReference type="InterPro" id="IPR020846">
    <property type="entry name" value="MFS_dom"/>
</dbReference>
<evidence type="ECO:0000313" key="9">
    <source>
        <dbReference type="Proteomes" id="UP000186922"/>
    </source>
</evidence>
<feature type="transmembrane region" description="Helical" evidence="6">
    <location>
        <begin position="477"/>
        <end position="500"/>
    </location>
</feature>
<sequence length="586" mass="63455">MTSGMDCEVNRGLIPLKIYFFTYLAGLACIVPYLPVFGYALGFTAGELGVIYGILPFVGLLSKPLVGIVADKLNAHRLVLLIAVIIQCVFTFLVFFLPAMPVDPPGRAAVHFTCNPDGSWLGLNGSSDLVFCTKGTGNGAGMEYASVQCTFTDYQYAFNILDISPDAPRPLQFVPERNSSFPSSGGSYPVNIIHDKETKRCDGSLQSDNCSAVLCNAAEANKNFVRFTYQFWLFLIVMTIGRVGFTAAYTMGDSVAFDIIGQQKKAVSYGTQRVFGSIGWAVAAVLVGLLMNNFSERSPEASELDYRPAFYGFVVFLSCAIITAWFLRPSVDIHSSQVVRNVFRLFADFEFLVFSAATFFVGMCTGLLYAFLFLYLMELSAAPALMGLSQLAECAGEVPFMFLSQWLIARMGHHGVMVLALGSFCLRYIAYSLLTHYSWWALVLELLHGPGFGLFYANMATFAYAKSPPGGVATMQGVLGGIYDGFGIALGGLIGGTVYGTYGGRAAWRAFGIGSGIVCLLYIGVTLILQRRKRQQRLKDAVVATTNGAVIGDPSIISSSAIDGYETGYATPIPPDTPSEKERLTA</sequence>
<keyword evidence="4 6" id="KW-1133">Transmembrane helix</keyword>
<feature type="transmembrane region" description="Helical" evidence="6">
    <location>
        <begin position="20"/>
        <end position="42"/>
    </location>
</feature>
<evidence type="ECO:0000256" key="1">
    <source>
        <dbReference type="ARBA" id="ARBA00004141"/>
    </source>
</evidence>
<dbReference type="GO" id="GO:0016020">
    <property type="term" value="C:membrane"/>
    <property type="evidence" value="ECO:0007669"/>
    <property type="project" value="UniProtKB-SubCell"/>
</dbReference>
<comment type="caution">
    <text evidence="8">The sequence shown here is derived from an EMBL/GenBank/DDBJ whole genome shotgun (WGS) entry which is preliminary data.</text>
</comment>
<dbReference type="InterPro" id="IPR024989">
    <property type="entry name" value="MFS_assoc_dom"/>
</dbReference>
<evidence type="ECO:0000256" key="4">
    <source>
        <dbReference type="ARBA" id="ARBA00022989"/>
    </source>
</evidence>
<gene>
    <name evidence="8" type="primary">RvY_16146-1</name>
    <name evidence="8" type="synonym">RvY_16146.1</name>
    <name evidence="8" type="ORF">RvY_16146</name>
</gene>
<keyword evidence="3 6" id="KW-0812">Transmembrane</keyword>
<evidence type="ECO:0000256" key="3">
    <source>
        <dbReference type="ARBA" id="ARBA00022692"/>
    </source>
</evidence>
<dbReference type="AlphaFoldDB" id="A0A1D1W3Y6"/>
<evidence type="ECO:0000256" key="2">
    <source>
        <dbReference type="ARBA" id="ARBA00005241"/>
    </source>
</evidence>
<keyword evidence="5 6" id="KW-0472">Membrane</keyword>
<feature type="transmembrane region" description="Helical" evidence="6">
    <location>
        <begin position="78"/>
        <end position="97"/>
    </location>
</feature>
<dbReference type="PANTHER" id="PTHR16172">
    <property type="entry name" value="MAJOR FACILITATOR SUPERFAMILY DOMAIN-CONTAINING PROTEIN 6-LIKE"/>
    <property type="match status" value="1"/>
</dbReference>
<dbReference type="EMBL" id="BDGG01000013">
    <property type="protein sequence ID" value="GAV06114.1"/>
    <property type="molecule type" value="Genomic_DNA"/>
</dbReference>
<protein>
    <recommendedName>
        <fullName evidence="7">Major facilitator superfamily (MFS) profile domain-containing protein</fullName>
    </recommendedName>
</protein>
<feature type="transmembrane region" description="Helical" evidence="6">
    <location>
        <begin position="415"/>
        <end position="434"/>
    </location>
</feature>
<feature type="transmembrane region" description="Helical" evidence="6">
    <location>
        <begin position="231"/>
        <end position="252"/>
    </location>
</feature>
<dbReference type="GO" id="GO:0022857">
    <property type="term" value="F:transmembrane transporter activity"/>
    <property type="evidence" value="ECO:0007669"/>
    <property type="project" value="InterPro"/>
</dbReference>
<feature type="transmembrane region" description="Helical" evidence="6">
    <location>
        <begin position="273"/>
        <end position="290"/>
    </location>
</feature>
<dbReference type="Pfam" id="PF12832">
    <property type="entry name" value="MFS_1_like"/>
    <property type="match status" value="1"/>
</dbReference>
<dbReference type="PANTHER" id="PTHR16172:SF41">
    <property type="entry name" value="MAJOR FACILITATOR SUPERFAMILY DOMAIN-CONTAINING PROTEIN 6-LIKE"/>
    <property type="match status" value="1"/>
</dbReference>
<feature type="transmembrane region" description="Helical" evidence="6">
    <location>
        <begin position="310"/>
        <end position="328"/>
    </location>
</feature>
<feature type="transmembrane region" description="Helical" evidence="6">
    <location>
        <begin position="48"/>
        <end position="66"/>
    </location>
</feature>
<feature type="transmembrane region" description="Helical" evidence="6">
    <location>
        <begin position="506"/>
        <end position="529"/>
    </location>
</feature>
<dbReference type="Proteomes" id="UP000186922">
    <property type="component" value="Unassembled WGS sequence"/>
</dbReference>
<accession>A0A1D1W3Y6</accession>